<dbReference type="OrthoDB" id="8942424at2759"/>
<reference evidence="1" key="2">
    <citation type="submission" date="2025-08" db="UniProtKB">
        <authorList>
            <consortium name="Ensembl"/>
        </authorList>
    </citation>
    <scope>IDENTIFICATION</scope>
</reference>
<evidence type="ECO:0000313" key="2">
    <source>
        <dbReference type="Proteomes" id="UP000694397"/>
    </source>
</evidence>
<evidence type="ECO:0000313" key="1">
    <source>
        <dbReference type="Ensembl" id="ENSSFOP00015070753.1"/>
    </source>
</evidence>
<dbReference type="Ensembl" id="ENSSFOT00015072819.1">
    <property type="protein sequence ID" value="ENSSFOP00015070753.1"/>
    <property type="gene ID" value="ENSSFOG00015028353.1"/>
</dbReference>
<keyword evidence="2" id="KW-1185">Reference proteome</keyword>
<organism evidence="1 2">
    <name type="scientific">Scleropages formosus</name>
    <name type="common">Asian bonytongue</name>
    <name type="synonym">Osteoglossum formosum</name>
    <dbReference type="NCBI Taxonomy" id="113540"/>
    <lineage>
        <taxon>Eukaryota</taxon>
        <taxon>Metazoa</taxon>
        <taxon>Chordata</taxon>
        <taxon>Craniata</taxon>
        <taxon>Vertebrata</taxon>
        <taxon>Euteleostomi</taxon>
        <taxon>Actinopterygii</taxon>
        <taxon>Neopterygii</taxon>
        <taxon>Teleostei</taxon>
        <taxon>Osteoglossocephala</taxon>
        <taxon>Osteoglossomorpha</taxon>
        <taxon>Osteoglossiformes</taxon>
        <taxon>Osteoglossidae</taxon>
        <taxon>Scleropages</taxon>
    </lineage>
</organism>
<reference evidence="1" key="3">
    <citation type="submission" date="2025-09" db="UniProtKB">
        <authorList>
            <consortium name="Ensembl"/>
        </authorList>
    </citation>
    <scope>IDENTIFICATION</scope>
</reference>
<accession>A0A8C9W9C1</accession>
<protein>
    <submittedName>
        <fullName evidence="1">Uncharacterized protein</fullName>
    </submittedName>
</protein>
<sequence length="267" mass="30513">MEVSRDFSKGKIAVHLPLYSSINGCSLKSRLENRELYTEEGLNHLAEELIQKLSLQSEKVHSHLMEELRILQENLSHLTDQEPQGRPFFQSRLALYVHRLRGIFCANVQDLRSHLQLYIHDLKTPMSQGEYQETTRWIGSMLHEPIQDLQPHLREFDTLASQVAENVRDSKEELHSGAEALQATVANMLGSTGSPREQLSQSIDRFCQSSLKQMEHFGSRIKQLLKGLEQGKVKELTQSQGMDPQHSMVVSLHGDFMTRLTTLLTDL</sequence>
<reference evidence="1 2" key="1">
    <citation type="submission" date="2019-04" db="EMBL/GenBank/DDBJ databases">
        <authorList>
            <consortium name="Wellcome Sanger Institute Data Sharing"/>
        </authorList>
    </citation>
    <scope>NUCLEOTIDE SEQUENCE [LARGE SCALE GENOMIC DNA]</scope>
</reference>
<dbReference type="Gene3D" id="1.20.5.1230">
    <property type="entry name" value="Apolipoprotein A-I"/>
    <property type="match status" value="1"/>
</dbReference>
<dbReference type="GeneTree" id="ENSGT00990000209156"/>
<proteinExistence type="predicted"/>
<dbReference type="AlphaFoldDB" id="A0A8C9W9C1"/>
<name>A0A8C9W9C1_SCLFO</name>
<dbReference type="Proteomes" id="UP000694397">
    <property type="component" value="Chromosome 4"/>
</dbReference>